<dbReference type="GO" id="GO:0005524">
    <property type="term" value="F:ATP binding"/>
    <property type="evidence" value="ECO:0007669"/>
    <property type="project" value="UniProtKB-KW"/>
</dbReference>
<dbReference type="FunFam" id="3.40.50.300:FF:000016">
    <property type="entry name" value="Oligopeptide ABC transporter ATP-binding component"/>
    <property type="match status" value="1"/>
</dbReference>
<dbReference type="AlphaFoldDB" id="A0A7R9LA78"/>
<dbReference type="SUPFAM" id="SSF52540">
    <property type="entry name" value="P-loop containing nucleoside triphosphate hydrolases"/>
    <property type="match status" value="2"/>
</dbReference>
<evidence type="ECO:0000256" key="1">
    <source>
        <dbReference type="ARBA" id="ARBA00004202"/>
    </source>
</evidence>
<evidence type="ECO:0000256" key="6">
    <source>
        <dbReference type="ARBA" id="ARBA00022840"/>
    </source>
</evidence>
<accession>A0A7R9LA78</accession>
<dbReference type="Gene3D" id="3.40.50.300">
    <property type="entry name" value="P-loop containing nucleotide triphosphate hydrolases"/>
    <property type="match status" value="2"/>
</dbReference>
<name>A0A7R9LA78_9ACAR</name>
<dbReference type="EMBL" id="CAJPVJ010000036">
    <property type="protein sequence ID" value="CAG2159244.1"/>
    <property type="molecule type" value="Genomic_DNA"/>
</dbReference>
<feature type="domain" description="ABC transporter" evidence="10">
    <location>
        <begin position="383"/>
        <end position="621"/>
    </location>
</feature>
<dbReference type="PROSITE" id="PS00211">
    <property type="entry name" value="ABC_TRANSPORTER_1"/>
    <property type="match status" value="2"/>
</dbReference>
<keyword evidence="7" id="KW-1278">Translocase</keyword>
<feature type="chain" id="PRO_5036403457" description="ABC transporter domain-containing protein" evidence="9">
    <location>
        <begin position="19"/>
        <end position="637"/>
    </location>
</feature>
<dbReference type="InterPro" id="IPR003593">
    <property type="entry name" value="AAA+_ATPase"/>
</dbReference>
<keyword evidence="5" id="KW-0547">Nucleotide-binding</keyword>
<dbReference type="GO" id="GO:0016887">
    <property type="term" value="F:ATP hydrolysis activity"/>
    <property type="evidence" value="ECO:0007669"/>
    <property type="project" value="InterPro"/>
</dbReference>
<keyword evidence="4" id="KW-0997">Cell inner membrane</keyword>
<evidence type="ECO:0000313" key="12">
    <source>
        <dbReference type="Proteomes" id="UP000728032"/>
    </source>
</evidence>
<proteinExistence type="predicted"/>
<dbReference type="NCBIfam" id="TIGR01727">
    <property type="entry name" value="oligo_HPY"/>
    <property type="match status" value="1"/>
</dbReference>
<dbReference type="Pfam" id="PF08352">
    <property type="entry name" value="oligo_HPY"/>
    <property type="match status" value="2"/>
</dbReference>
<dbReference type="Pfam" id="PF00005">
    <property type="entry name" value="ABC_tran"/>
    <property type="match status" value="2"/>
</dbReference>
<dbReference type="InterPro" id="IPR050388">
    <property type="entry name" value="ABC_Ni/Peptide_Import"/>
</dbReference>
<evidence type="ECO:0000259" key="10">
    <source>
        <dbReference type="PROSITE" id="PS50893"/>
    </source>
</evidence>
<dbReference type="GO" id="GO:0005886">
    <property type="term" value="C:plasma membrane"/>
    <property type="evidence" value="ECO:0007669"/>
    <property type="project" value="UniProtKB-SubCell"/>
</dbReference>
<keyword evidence="6" id="KW-0067">ATP-binding</keyword>
<evidence type="ECO:0000256" key="9">
    <source>
        <dbReference type="SAM" id="SignalP"/>
    </source>
</evidence>
<gene>
    <name evidence="11" type="ORF">ONB1V03_LOCUS525</name>
</gene>
<feature type="signal peptide" evidence="9">
    <location>
        <begin position="1"/>
        <end position="18"/>
    </location>
</feature>
<dbReference type="GO" id="GO:0015833">
    <property type="term" value="P:peptide transport"/>
    <property type="evidence" value="ECO:0007669"/>
    <property type="project" value="InterPro"/>
</dbReference>
<dbReference type="EMBL" id="OC914861">
    <property type="protein sequence ID" value="CAD7636959.1"/>
    <property type="molecule type" value="Genomic_DNA"/>
</dbReference>
<reference evidence="11" key="1">
    <citation type="submission" date="2020-11" db="EMBL/GenBank/DDBJ databases">
        <authorList>
            <person name="Tran Van P."/>
        </authorList>
    </citation>
    <scope>NUCLEOTIDE SEQUENCE</scope>
</reference>
<dbReference type="InterPro" id="IPR003439">
    <property type="entry name" value="ABC_transporter-like_ATP-bd"/>
</dbReference>
<dbReference type="SMART" id="SM00382">
    <property type="entry name" value="AAA"/>
    <property type="match status" value="2"/>
</dbReference>
<evidence type="ECO:0000256" key="4">
    <source>
        <dbReference type="ARBA" id="ARBA00022519"/>
    </source>
</evidence>
<dbReference type="InterPro" id="IPR013563">
    <property type="entry name" value="Oligopep_ABC_C"/>
</dbReference>
<evidence type="ECO:0000256" key="7">
    <source>
        <dbReference type="ARBA" id="ARBA00022967"/>
    </source>
</evidence>
<comment type="subcellular location">
    <subcellularLocation>
        <location evidence="1">Cell membrane</location>
        <topology evidence="1">Peripheral membrane protein</topology>
    </subcellularLocation>
</comment>
<dbReference type="PANTHER" id="PTHR43297">
    <property type="entry name" value="OLIGOPEPTIDE TRANSPORT ATP-BINDING PROTEIN APPD"/>
    <property type="match status" value="1"/>
</dbReference>
<organism evidence="11">
    <name type="scientific">Oppiella nova</name>
    <dbReference type="NCBI Taxonomy" id="334625"/>
    <lineage>
        <taxon>Eukaryota</taxon>
        <taxon>Metazoa</taxon>
        <taxon>Ecdysozoa</taxon>
        <taxon>Arthropoda</taxon>
        <taxon>Chelicerata</taxon>
        <taxon>Arachnida</taxon>
        <taxon>Acari</taxon>
        <taxon>Acariformes</taxon>
        <taxon>Sarcoptiformes</taxon>
        <taxon>Oribatida</taxon>
        <taxon>Brachypylina</taxon>
        <taxon>Oppioidea</taxon>
        <taxon>Oppiidae</taxon>
        <taxon>Oppiella</taxon>
    </lineage>
</organism>
<dbReference type="InterPro" id="IPR027417">
    <property type="entry name" value="P-loop_NTPase"/>
</dbReference>
<dbReference type="Proteomes" id="UP000728032">
    <property type="component" value="Unassembled WGS sequence"/>
</dbReference>
<keyword evidence="3" id="KW-1003">Cell membrane</keyword>
<evidence type="ECO:0000313" key="11">
    <source>
        <dbReference type="EMBL" id="CAD7636959.1"/>
    </source>
</evidence>
<evidence type="ECO:0000256" key="8">
    <source>
        <dbReference type="ARBA" id="ARBA00023136"/>
    </source>
</evidence>
<dbReference type="InterPro" id="IPR017871">
    <property type="entry name" value="ABC_transporter-like_CS"/>
</dbReference>
<keyword evidence="2" id="KW-0813">Transport</keyword>
<keyword evidence="9" id="KW-0732">Signal</keyword>
<dbReference type="NCBIfam" id="NF008453">
    <property type="entry name" value="PRK11308.1"/>
    <property type="match status" value="2"/>
</dbReference>
<protein>
    <recommendedName>
        <fullName evidence="10">ABC transporter domain-containing protein</fullName>
    </recommendedName>
</protein>
<dbReference type="OrthoDB" id="447368at2759"/>
<feature type="domain" description="ABC transporter" evidence="10">
    <location>
        <begin position="44"/>
        <end position="291"/>
    </location>
</feature>
<evidence type="ECO:0000256" key="2">
    <source>
        <dbReference type="ARBA" id="ARBA00022448"/>
    </source>
</evidence>
<dbReference type="CDD" id="cd03257">
    <property type="entry name" value="ABC_NikE_OppD_transporters"/>
    <property type="match status" value="2"/>
</dbReference>
<evidence type="ECO:0000256" key="5">
    <source>
        <dbReference type="ARBA" id="ARBA00022741"/>
    </source>
</evidence>
<dbReference type="PANTHER" id="PTHR43297:SF14">
    <property type="entry name" value="ATPASE AAA-TYPE CORE DOMAIN-CONTAINING PROTEIN"/>
    <property type="match status" value="1"/>
</dbReference>
<dbReference type="PROSITE" id="PS50893">
    <property type="entry name" value="ABC_TRANSPORTER_2"/>
    <property type="match status" value="2"/>
</dbReference>
<evidence type="ECO:0000256" key="3">
    <source>
        <dbReference type="ARBA" id="ARBA00022475"/>
    </source>
</evidence>
<keyword evidence="8" id="KW-0472">Membrane</keyword>
<sequence>MLTWAVGMLSGLAFLGYGIAPPAADWGLMINENRAGLLVQPWAVKDLTVALVNTGNHVVSNISFHLNEGEVLGLVGESGSGKTTLSSALLGYARHGAKIIQGTIALDGQDILSLDDHALRQIRGYKISHVAQDPGTALNPALTIGQHLLELLEVHQSRLSSSERNHKVAKILDEVGLPQDDVFLKRYPHQLSGGQQQRILLALAFLLQPRLIVLDEPTTALDVTTQTLVLNIIRKLCREYNVAAIYVSHDLTVVKDIADRVIVLYSGQIAEDAALSQLFETPKHPYTQGLLNAIPDVSIRKYLSPIEGHAPSPNDRPTGCAFAARCTFASELCHQQQPKLTLLSQGVDPHFVACHHWDEMGVINFQELDPHLIELKTDQQALLKVEHINAWYGQQQALFDVSFQIQRGECLALVGESGSGKTTLSRVIAGLNENAEGQVILADEVLSLQGQKRQLTQRHKLQYIFQNPYKALNPAHTIGQTLTKVVQHFFATSQQETQQKVVQVLQQVSLPPQVQELYPRDLSGGERQRVAIARALLCQPDVLICDEITSALDVSVQASILKLLQQLQKQGVTLLFVTHNLGVVRAIADRVAVLKNGHLVEYGETDQVLSHPQHGYTKTLLTHAPSLFKTTAQRICA</sequence>
<keyword evidence="12" id="KW-1185">Reference proteome</keyword>